<dbReference type="Proteomes" id="UP000694522">
    <property type="component" value="Unplaced"/>
</dbReference>
<evidence type="ECO:0000313" key="3">
    <source>
        <dbReference type="Ensembl" id="ENSACOP00000024903.1"/>
    </source>
</evidence>
<accession>A0A8B9GKT5</accession>
<dbReference type="PANTHER" id="PTHR11199:SF8">
    <property type="entry name" value="COHESIN SUBUNIT SA-3"/>
    <property type="match status" value="1"/>
</dbReference>
<dbReference type="PANTHER" id="PTHR11199">
    <property type="entry name" value="STROMAL ANTIGEN"/>
    <property type="match status" value="1"/>
</dbReference>
<dbReference type="GO" id="GO:0003682">
    <property type="term" value="F:chromatin binding"/>
    <property type="evidence" value="ECO:0007669"/>
    <property type="project" value="TreeGrafter"/>
</dbReference>
<dbReference type="GO" id="GO:0034089">
    <property type="term" value="P:establishment of meiotic sister chromatid cohesion"/>
    <property type="evidence" value="ECO:0007669"/>
    <property type="project" value="TreeGrafter"/>
</dbReference>
<feature type="compositionally biased region" description="Gly residues" evidence="2">
    <location>
        <begin position="401"/>
        <end position="417"/>
    </location>
</feature>
<dbReference type="Ensembl" id="ENSACOT00000025751.1">
    <property type="protein sequence ID" value="ENSACOP00000024903.1"/>
    <property type="gene ID" value="ENSACOG00000016695.1"/>
</dbReference>
<feature type="compositionally biased region" description="Low complexity" evidence="2">
    <location>
        <begin position="345"/>
        <end position="358"/>
    </location>
</feature>
<feature type="region of interest" description="Disordered" evidence="2">
    <location>
        <begin position="340"/>
        <end position="425"/>
    </location>
</feature>
<evidence type="ECO:0000256" key="1">
    <source>
        <dbReference type="ARBA" id="ARBA00005486"/>
    </source>
</evidence>
<proteinExistence type="inferred from homology"/>
<keyword evidence="4" id="KW-1185">Reference proteome</keyword>
<sequence length="425" mass="46694">MEPALVPGPSLCSQAFKVLSDLLLVLGPQLAEDGREELAPLVLRPDAELQSQLAAFLVDHVFYRACSHEELSATGKSLEDIEELHRRRVLLAGFCKLIIYGVLELSAASDVFKHYTKFYSDYGDIIKETLSLTRQIDRQEWARTLLLSLQQLMTELLHQEGPNFRMTEAFSDIRDLARRFSLFFSLHKPQSRPLLLNIHREGILFAFQKTPGSEPGLPPLNLPFLEVLSEFSPWVLRPDKALLLTYLDKVTQEQLGVLAPGDTGQWQSLVTYRNSLQPQDGGGTGESSRGAAPTPQRTKRPRLEGEDWGAGGVLAAASPSAPIWARWGWGVLMLNIPPAAPPQAPDSSPQPSTHPSSPALTSTMLRGDPWPPHLSSRVLPSSSILSSPQQQLHDPVSEGGYEWGSLGGGGIEGLGGLREGRWRLG</sequence>
<evidence type="ECO:0000313" key="4">
    <source>
        <dbReference type="Proteomes" id="UP000694522"/>
    </source>
</evidence>
<dbReference type="InterPro" id="IPR039662">
    <property type="entry name" value="Cohesin_Scc3/SA"/>
</dbReference>
<organism evidence="3 4">
    <name type="scientific">Amazona collaria</name>
    <name type="common">yellow-billed parrot</name>
    <dbReference type="NCBI Taxonomy" id="241587"/>
    <lineage>
        <taxon>Eukaryota</taxon>
        <taxon>Metazoa</taxon>
        <taxon>Chordata</taxon>
        <taxon>Craniata</taxon>
        <taxon>Vertebrata</taxon>
        <taxon>Euteleostomi</taxon>
        <taxon>Archelosauria</taxon>
        <taxon>Archosauria</taxon>
        <taxon>Dinosauria</taxon>
        <taxon>Saurischia</taxon>
        <taxon>Theropoda</taxon>
        <taxon>Coelurosauria</taxon>
        <taxon>Aves</taxon>
        <taxon>Neognathae</taxon>
        <taxon>Neoaves</taxon>
        <taxon>Telluraves</taxon>
        <taxon>Australaves</taxon>
        <taxon>Psittaciformes</taxon>
        <taxon>Psittacidae</taxon>
        <taxon>Amazona</taxon>
    </lineage>
</organism>
<reference evidence="3" key="1">
    <citation type="submission" date="2025-08" db="UniProtKB">
        <authorList>
            <consortium name="Ensembl"/>
        </authorList>
    </citation>
    <scope>IDENTIFICATION</scope>
</reference>
<name>A0A8B9GKT5_9PSIT</name>
<dbReference type="AlphaFoldDB" id="A0A8B9GKT5"/>
<dbReference type="GO" id="GO:0030893">
    <property type="term" value="C:meiotic cohesin complex"/>
    <property type="evidence" value="ECO:0007669"/>
    <property type="project" value="TreeGrafter"/>
</dbReference>
<comment type="similarity">
    <text evidence="1">Belongs to the SCC3 family.</text>
</comment>
<evidence type="ECO:0008006" key="5">
    <source>
        <dbReference type="Google" id="ProtNLM"/>
    </source>
</evidence>
<evidence type="ECO:0000256" key="2">
    <source>
        <dbReference type="SAM" id="MobiDB-lite"/>
    </source>
</evidence>
<dbReference type="GO" id="GO:0000785">
    <property type="term" value="C:chromatin"/>
    <property type="evidence" value="ECO:0007669"/>
    <property type="project" value="TreeGrafter"/>
</dbReference>
<reference evidence="3" key="2">
    <citation type="submission" date="2025-09" db="UniProtKB">
        <authorList>
            <consortium name="Ensembl"/>
        </authorList>
    </citation>
    <scope>IDENTIFICATION</scope>
</reference>
<feature type="region of interest" description="Disordered" evidence="2">
    <location>
        <begin position="275"/>
        <end position="306"/>
    </location>
</feature>
<feature type="compositionally biased region" description="Low complexity" evidence="2">
    <location>
        <begin position="373"/>
        <end position="400"/>
    </location>
</feature>
<protein>
    <recommendedName>
        <fullName evidence="5">Cohesin subunit SA-3</fullName>
    </recommendedName>
</protein>
<dbReference type="GO" id="GO:0005634">
    <property type="term" value="C:nucleus"/>
    <property type="evidence" value="ECO:0007669"/>
    <property type="project" value="TreeGrafter"/>
</dbReference>